<accession>A0A8H5A6T4</accession>
<gene>
    <name evidence="1" type="ORF">FOXYS1_9562</name>
</gene>
<name>A0A8H5A6T4_FUSOX</name>
<dbReference type="InterPro" id="IPR014729">
    <property type="entry name" value="Rossmann-like_a/b/a_fold"/>
</dbReference>
<dbReference type="InterPro" id="IPR051599">
    <property type="entry name" value="Cell_Envelope_Assoc"/>
</dbReference>
<proteinExistence type="predicted"/>
<reference evidence="1" key="1">
    <citation type="submission" date="2020-02" db="EMBL/GenBank/DDBJ databases">
        <title>Identification and distribution of gene clusters putatively required for synthesis of sphingolipid metabolism inhibitors in phylogenetically diverse species of the filamentous fungus Fusarium.</title>
        <authorList>
            <person name="Kim H.-S."/>
            <person name="Busman M."/>
            <person name="Brown D.W."/>
            <person name="Divon H."/>
            <person name="Uhlig S."/>
            <person name="Proctor R.H."/>
        </authorList>
    </citation>
    <scope>NUCLEOTIDE SEQUENCE [LARGE SCALE GENOMIC DNA]</scope>
    <source>
        <strain evidence="1">NRRL 39464</strain>
    </source>
</reference>
<evidence type="ECO:0000313" key="1">
    <source>
        <dbReference type="EMBL" id="KAF5259811.1"/>
    </source>
</evidence>
<sequence>MDIFPDKVSKAADAANIISEFVAHEQVCTLSDLHRALFRSSATKKQLNVKTSPGSVAVVVLCGSAILSIVDTVISSVMKLVEAMVTDSAVADEPVVLVITGGIGHSTQLLYDAVARHPKYNSITGQVQGQPEARVFQTIVEQFFHLEVKKGSLITAGKHPTQKLTILIEDASTNCALNAVFTRKVLDQHGYTSPYSIVVAQDPTMCRRTVAAFEQVYSDKMDDTPVFAGWPTFVPRVAVQDSIAQNQVGGLSSYLRYDIAEFHNNQANGLWGMERLMSLLVGEIPRMRDDQNGYGPRGKGSIVHVDIPQYVEDAWMILGDTLGQKMR</sequence>
<dbReference type="Proteomes" id="UP000558688">
    <property type="component" value="Unassembled WGS sequence"/>
</dbReference>
<dbReference type="Gene3D" id="3.40.50.620">
    <property type="entry name" value="HUPs"/>
    <property type="match status" value="1"/>
</dbReference>
<dbReference type="PANTHER" id="PTHR30336">
    <property type="entry name" value="INNER MEMBRANE PROTEIN, PROBABLE PERMEASE"/>
    <property type="match status" value="1"/>
</dbReference>
<dbReference type="Gene3D" id="1.10.3620.10">
    <property type="entry name" value="YdcF like domain"/>
    <property type="match status" value="1"/>
</dbReference>
<organism evidence="1 2">
    <name type="scientific">Fusarium oxysporum</name>
    <name type="common">Fusarium vascular wilt</name>
    <dbReference type="NCBI Taxonomy" id="5507"/>
    <lineage>
        <taxon>Eukaryota</taxon>
        <taxon>Fungi</taxon>
        <taxon>Dikarya</taxon>
        <taxon>Ascomycota</taxon>
        <taxon>Pezizomycotina</taxon>
        <taxon>Sordariomycetes</taxon>
        <taxon>Hypocreomycetidae</taxon>
        <taxon>Hypocreales</taxon>
        <taxon>Nectriaceae</taxon>
        <taxon>Fusarium</taxon>
        <taxon>Fusarium oxysporum species complex</taxon>
    </lineage>
</organism>
<dbReference type="AlphaFoldDB" id="A0A8H5A6T4"/>
<evidence type="ECO:0008006" key="3">
    <source>
        <dbReference type="Google" id="ProtNLM"/>
    </source>
</evidence>
<dbReference type="GO" id="GO:0005886">
    <property type="term" value="C:plasma membrane"/>
    <property type="evidence" value="ECO:0007669"/>
    <property type="project" value="TreeGrafter"/>
</dbReference>
<comment type="caution">
    <text evidence="1">The sequence shown here is derived from an EMBL/GenBank/DDBJ whole genome shotgun (WGS) entry which is preliminary data.</text>
</comment>
<dbReference type="PANTHER" id="PTHR30336:SF20">
    <property type="entry name" value="DUF218 DOMAIN-CONTAINING PROTEIN"/>
    <property type="match status" value="1"/>
</dbReference>
<dbReference type="EMBL" id="JAAFOW010001641">
    <property type="protein sequence ID" value="KAF5259811.1"/>
    <property type="molecule type" value="Genomic_DNA"/>
</dbReference>
<protein>
    <recommendedName>
        <fullName evidence="3">DUF218 domain-containing protein</fullName>
    </recommendedName>
</protein>
<evidence type="ECO:0000313" key="2">
    <source>
        <dbReference type="Proteomes" id="UP000558688"/>
    </source>
</evidence>